<comment type="caution">
    <text evidence="3">The sequence shown here is derived from an EMBL/GenBank/DDBJ whole genome shotgun (WGS) entry which is preliminary data.</text>
</comment>
<evidence type="ECO:0000256" key="1">
    <source>
        <dbReference type="SAM" id="SignalP"/>
    </source>
</evidence>
<feature type="signal peptide" evidence="1">
    <location>
        <begin position="1"/>
        <end position="20"/>
    </location>
</feature>
<dbReference type="Proteomes" id="UP000541352">
    <property type="component" value="Unassembled WGS sequence"/>
</dbReference>
<feature type="chain" id="PRO_5031049839" description="Outer membrane protein beta-barrel domain-containing protein" evidence="1">
    <location>
        <begin position="21"/>
        <end position="195"/>
    </location>
</feature>
<protein>
    <recommendedName>
        <fullName evidence="2">Outer membrane protein beta-barrel domain-containing protein</fullName>
    </recommendedName>
</protein>
<evidence type="ECO:0000259" key="2">
    <source>
        <dbReference type="Pfam" id="PF13568"/>
    </source>
</evidence>
<dbReference type="EMBL" id="JACIBY010000015">
    <property type="protein sequence ID" value="MBB3841301.1"/>
    <property type="molecule type" value="Genomic_DNA"/>
</dbReference>
<keyword evidence="1" id="KW-0732">Signal</keyword>
<keyword evidence="4" id="KW-1185">Reference proteome</keyword>
<dbReference type="AlphaFoldDB" id="A0A7W5ZSH6"/>
<name>A0A7W5ZSH6_9BACT</name>
<proteinExistence type="predicted"/>
<dbReference type="Pfam" id="PF13568">
    <property type="entry name" value="OMP_b-brl_2"/>
    <property type="match status" value="1"/>
</dbReference>
<gene>
    <name evidence="3" type="ORF">FHS57_005323</name>
</gene>
<reference evidence="3 4" key="1">
    <citation type="submission" date="2020-08" db="EMBL/GenBank/DDBJ databases">
        <title>Genomic Encyclopedia of Type Strains, Phase IV (KMG-IV): sequencing the most valuable type-strain genomes for metagenomic binning, comparative biology and taxonomic classification.</title>
        <authorList>
            <person name="Goeker M."/>
        </authorList>
    </citation>
    <scope>NUCLEOTIDE SEQUENCE [LARGE SCALE GENOMIC DNA]</scope>
    <source>
        <strain evidence="3 4">DSM 17976</strain>
    </source>
</reference>
<accession>A0A7W5ZSH6</accession>
<dbReference type="InterPro" id="IPR025665">
    <property type="entry name" value="Beta-barrel_OMP_2"/>
</dbReference>
<evidence type="ECO:0000313" key="3">
    <source>
        <dbReference type="EMBL" id="MBB3841301.1"/>
    </source>
</evidence>
<organism evidence="3 4">
    <name type="scientific">Runella defluvii</name>
    <dbReference type="NCBI Taxonomy" id="370973"/>
    <lineage>
        <taxon>Bacteria</taxon>
        <taxon>Pseudomonadati</taxon>
        <taxon>Bacteroidota</taxon>
        <taxon>Cytophagia</taxon>
        <taxon>Cytophagales</taxon>
        <taxon>Spirosomataceae</taxon>
        <taxon>Runella</taxon>
    </lineage>
</organism>
<dbReference type="RefSeq" id="WP_183978873.1">
    <property type="nucleotide sequence ID" value="NZ_JACIBY010000015.1"/>
</dbReference>
<evidence type="ECO:0000313" key="4">
    <source>
        <dbReference type="Proteomes" id="UP000541352"/>
    </source>
</evidence>
<feature type="domain" description="Outer membrane protein beta-barrel" evidence="2">
    <location>
        <begin position="27"/>
        <end position="171"/>
    </location>
</feature>
<sequence length="195" mass="22498">MNLRHKLLLFFAFLTFGSSAQTLYLKPHFGVKAGLNIARSTYSPNFIYSLKRQSHPNLGVFFRYRTPDRKWVFQPEVQLSVRGGTFKGEFQVVRNNFNYGSFVPTVGYTITEGLTLEVAPEISYLLHNPNTIVPLRKNEFSLGSGLRFDFMDMAEDFSLNLRYVHGFTNISSTSTESLYNRTLQVSVIYNFYKKK</sequence>